<gene>
    <name evidence="2" type="ORF">LCGC14_1740480</name>
</gene>
<dbReference type="InterPro" id="IPR003251">
    <property type="entry name" value="Rr_diiron-bd_dom"/>
</dbReference>
<accession>A0A0F9HUG0</accession>
<dbReference type="InterPro" id="IPR012347">
    <property type="entry name" value="Ferritin-like"/>
</dbReference>
<reference evidence="2" key="1">
    <citation type="journal article" date="2015" name="Nature">
        <title>Complex archaea that bridge the gap between prokaryotes and eukaryotes.</title>
        <authorList>
            <person name="Spang A."/>
            <person name="Saw J.H."/>
            <person name="Jorgensen S.L."/>
            <person name="Zaremba-Niedzwiedzka K."/>
            <person name="Martijn J."/>
            <person name="Lind A.E."/>
            <person name="van Eijk R."/>
            <person name="Schleper C."/>
            <person name="Guy L."/>
            <person name="Ettema T.J."/>
        </authorList>
    </citation>
    <scope>NUCLEOTIDE SEQUENCE</scope>
</reference>
<dbReference type="InterPro" id="IPR009078">
    <property type="entry name" value="Ferritin-like_SF"/>
</dbReference>
<feature type="domain" description="Rubrerythrin diiron-binding" evidence="1">
    <location>
        <begin position="8"/>
        <end position="110"/>
    </location>
</feature>
<evidence type="ECO:0000259" key="1">
    <source>
        <dbReference type="Pfam" id="PF02915"/>
    </source>
</evidence>
<name>A0A0F9HUG0_9ZZZZ</name>
<dbReference type="Gene3D" id="1.20.1260.10">
    <property type="match status" value="1"/>
</dbReference>
<comment type="caution">
    <text evidence="2">The sequence shown here is derived from an EMBL/GenBank/DDBJ whole genome shotgun (WGS) entry which is preliminary data.</text>
</comment>
<dbReference type="EMBL" id="LAZR01015913">
    <property type="protein sequence ID" value="KKM06787.1"/>
    <property type="molecule type" value="Genomic_DNA"/>
</dbReference>
<dbReference type="GO" id="GO:0046872">
    <property type="term" value="F:metal ion binding"/>
    <property type="evidence" value="ECO:0007669"/>
    <property type="project" value="InterPro"/>
</dbReference>
<dbReference type="SUPFAM" id="SSF47240">
    <property type="entry name" value="Ferritin-like"/>
    <property type="match status" value="1"/>
</dbReference>
<protein>
    <recommendedName>
        <fullName evidence="1">Rubrerythrin diiron-binding domain-containing protein</fullName>
    </recommendedName>
</protein>
<evidence type="ECO:0000313" key="2">
    <source>
        <dbReference type="EMBL" id="KKM06787.1"/>
    </source>
</evidence>
<dbReference type="GO" id="GO:0016491">
    <property type="term" value="F:oxidoreductase activity"/>
    <property type="evidence" value="ECO:0007669"/>
    <property type="project" value="InterPro"/>
</dbReference>
<dbReference type="AlphaFoldDB" id="A0A0F9HUG0"/>
<proteinExistence type="predicted"/>
<organism evidence="2">
    <name type="scientific">marine sediment metagenome</name>
    <dbReference type="NCBI Taxonomy" id="412755"/>
    <lineage>
        <taxon>unclassified sequences</taxon>
        <taxon>metagenomes</taxon>
        <taxon>ecological metagenomes</taxon>
    </lineage>
</organism>
<dbReference type="Pfam" id="PF02915">
    <property type="entry name" value="Rubrerythrin"/>
    <property type="match status" value="1"/>
</dbReference>
<sequence>MGKDTIEELFELSISAEREAQAFYASLAEAYSAHDVAVRFFHDMHQDEERHIDVLTRMRGSLSKEDIKKPVPPHAASLITAFLNFSAAESMAKTYDLEDAYRMVVNHEFSELNKLHELLIDLFAPGEETRRKSFEMIKAHLRKIEAFHDATGDTVARRGVLPS</sequence>